<dbReference type="EMBL" id="CACVAZ010000115">
    <property type="protein sequence ID" value="CAA6817629.1"/>
    <property type="molecule type" value="Genomic_DNA"/>
</dbReference>
<keyword evidence="9" id="KW-0472">Membrane</keyword>
<dbReference type="AlphaFoldDB" id="A0A6S6TSE0"/>
<keyword evidence="9" id="KW-0812">Transmembrane</keyword>
<keyword evidence="8" id="KW-0902">Two-component regulatory system</keyword>
<feature type="transmembrane region" description="Helical" evidence="9">
    <location>
        <begin position="187"/>
        <end position="207"/>
    </location>
</feature>
<keyword evidence="7" id="KW-0067">ATP-binding</keyword>
<evidence type="ECO:0000256" key="7">
    <source>
        <dbReference type="ARBA" id="ARBA00022840"/>
    </source>
</evidence>
<evidence type="ECO:0000256" key="1">
    <source>
        <dbReference type="ARBA" id="ARBA00000085"/>
    </source>
</evidence>
<keyword evidence="3" id="KW-0597">Phosphoprotein</keyword>
<name>A0A6S6TSE0_9BACT</name>
<dbReference type="PANTHER" id="PTHR43065">
    <property type="entry name" value="SENSOR HISTIDINE KINASE"/>
    <property type="match status" value="1"/>
</dbReference>
<dbReference type="Pfam" id="PF07696">
    <property type="entry name" value="7TMR-DISMED2"/>
    <property type="match status" value="1"/>
</dbReference>
<dbReference type="InterPro" id="IPR036097">
    <property type="entry name" value="HisK_dim/P_sf"/>
</dbReference>
<dbReference type="InterPro" id="IPR011623">
    <property type="entry name" value="7TMR_DISM_rcpt_extracell_dom1"/>
</dbReference>
<dbReference type="SUPFAM" id="SSF47384">
    <property type="entry name" value="Homodimeric domain of signal transducing histidine kinase"/>
    <property type="match status" value="1"/>
</dbReference>
<dbReference type="InterPro" id="IPR004358">
    <property type="entry name" value="Sig_transdc_His_kin-like_C"/>
</dbReference>
<feature type="transmembrane region" description="Helical" evidence="9">
    <location>
        <begin position="348"/>
        <end position="367"/>
    </location>
</feature>
<dbReference type="InterPro" id="IPR036890">
    <property type="entry name" value="HATPase_C_sf"/>
</dbReference>
<dbReference type="CDD" id="cd00082">
    <property type="entry name" value="HisKA"/>
    <property type="match status" value="1"/>
</dbReference>
<organism evidence="11">
    <name type="scientific">uncultured Sulfurovum sp</name>
    <dbReference type="NCBI Taxonomy" id="269237"/>
    <lineage>
        <taxon>Bacteria</taxon>
        <taxon>Pseudomonadati</taxon>
        <taxon>Campylobacterota</taxon>
        <taxon>Epsilonproteobacteria</taxon>
        <taxon>Campylobacterales</taxon>
        <taxon>Sulfurovaceae</taxon>
        <taxon>Sulfurovum</taxon>
        <taxon>environmental samples</taxon>
    </lineage>
</organism>
<evidence type="ECO:0000256" key="6">
    <source>
        <dbReference type="ARBA" id="ARBA00022777"/>
    </source>
</evidence>
<keyword evidence="4" id="KW-0808">Transferase</keyword>
<gene>
    <name evidence="11" type="ORF">HELGO_WM18365</name>
</gene>
<dbReference type="Pfam" id="PF07695">
    <property type="entry name" value="7TMR-DISM_7TM"/>
    <property type="match status" value="1"/>
</dbReference>
<protein>
    <recommendedName>
        <fullName evidence="2">histidine kinase</fullName>
        <ecNumber evidence="2">2.7.13.3</ecNumber>
    </recommendedName>
</protein>
<dbReference type="Pfam" id="PF02518">
    <property type="entry name" value="HATPase_c"/>
    <property type="match status" value="1"/>
</dbReference>
<dbReference type="EC" id="2.7.13.3" evidence="2"/>
<dbReference type="GO" id="GO:0000155">
    <property type="term" value="F:phosphorelay sensor kinase activity"/>
    <property type="evidence" value="ECO:0007669"/>
    <property type="project" value="InterPro"/>
</dbReference>
<feature type="transmembrane region" description="Helical" evidence="9">
    <location>
        <begin position="251"/>
        <end position="271"/>
    </location>
</feature>
<feature type="transmembrane region" description="Helical" evidence="9">
    <location>
        <begin position="283"/>
        <end position="307"/>
    </location>
</feature>
<dbReference type="PANTHER" id="PTHR43065:SF10">
    <property type="entry name" value="PEROXIDE STRESS-ACTIVATED HISTIDINE KINASE MAK3"/>
    <property type="match status" value="1"/>
</dbReference>
<dbReference type="PRINTS" id="PR00344">
    <property type="entry name" value="BCTRLSENSOR"/>
</dbReference>
<evidence type="ECO:0000256" key="5">
    <source>
        <dbReference type="ARBA" id="ARBA00022741"/>
    </source>
</evidence>
<keyword evidence="9" id="KW-1133">Transmembrane helix</keyword>
<reference evidence="11" key="1">
    <citation type="submission" date="2020-01" db="EMBL/GenBank/DDBJ databases">
        <authorList>
            <person name="Meier V. D."/>
            <person name="Meier V D."/>
        </authorList>
    </citation>
    <scope>NUCLEOTIDE SEQUENCE</scope>
    <source>
        <strain evidence="11">HLG_WM_MAG_02</strain>
    </source>
</reference>
<feature type="transmembrane region" description="Helical" evidence="9">
    <location>
        <begin position="219"/>
        <end position="239"/>
    </location>
</feature>
<evidence type="ECO:0000256" key="8">
    <source>
        <dbReference type="ARBA" id="ARBA00023012"/>
    </source>
</evidence>
<sequence length="614" mass="72304">MSATIILTDQNKYDLLSYYEYSDEQKDTFIPTDPTFSQWKESKKLLKSATYEPYWIHFKLKNNTDSKQEYILSSERGYMYNLDFYLLKNGHILLQDADDQFRKSKTAPFKSSHRIFPIKIEKNECLDVYFKIKNVNRINLLLELQTYPYVVYESSLYNLLQGIFFATIFAMLIYSLNLYFTTKYQPYFYYTWYAFFLILYQGSYFGYFELLTNFSPQTAFVLVSIGSICFVISMLYFIFELFEVRRKLSKYRIILKVLASILLFYMLGLIITKTIDNAQYTEIFFNLINITIALYVGLLQCLLYYFAYKYKRKLEILYAISWSIISVFGIFLILMNLNWMDKDVYLEYSFQVLMMVDSLLIIILLASQIKKMKVEQKNQEILLGRQNRLASMGETINMIAHQWRQPLAAINGIVLKLDIDLKKSNVTLNYESDLDEIEKLTQYLSKTIDDFMNFFKKDKHLERIKVDELFTELKSLLMCQVDANVSIIYHSKCDLSIVSYKSELLQILLIVIHNALDALSQRKVKNPFIIIDIRERKKSFLISIENNGGNIPMEIMDHIFDPYFTTKHSKQGTGIGLYILKMIIEKSMDGTVVIKNKDKGVIVELEIKKGINIH</sequence>
<dbReference type="SMART" id="SM00387">
    <property type="entry name" value="HATPase_c"/>
    <property type="match status" value="1"/>
</dbReference>
<dbReference type="InterPro" id="IPR003661">
    <property type="entry name" value="HisK_dim/P_dom"/>
</dbReference>
<dbReference type="InterPro" id="IPR011622">
    <property type="entry name" value="7TMR_DISM_rcpt_extracell_dom2"/>
</dbReference>
<feature type="domain" description="Histidine kinase" evidence="10">
    <location>
        <begin position="398"/>
        <end position="611"/>
    </location>
</feature>
<dbReference type="SUPFAM" id="SSF55874">
    <property type="entry name" value="ATPase domain of HSP90 chaperone/DNA topoisomerase II/histidine kinase"/>
    <property type="match status" value="1"/>
</dbReference>
<comment type="catalytic activity">
    <reaction evidence="1">
        <text>ATP + protein L-histidine = ADP + protein N-phospho-L-histidine.</text>
        <dbReference type="EC" id="2.7.13.3"/>
    </reaction>
</comment>
<evidence type="ECO:0000313" key="11">
    <source>
        <dbReference type="EMBL" id="CAA6817629.1"/>
    </source>
</evidence>
<evidence type="ECO:0000259" key="10">
    <source>
        <dbReference type="PROSITE" id="PS50109"/>
    </source>
</evidence>
<dbReference type="InterPro" id="IPR003594">
    <property type="entry name" value="HATPase_dom"/>
</dbReference>
<evidence type="ECO:0000256" key="4">
    <source>
        <dbReference type="ARBA" id="ARBA00022679"/>
    </source>
</evidence>
<feature type="transmembrane region" description="Helical" evidence="9">
    <location>
        <begin position="316"/>
        <end position="336"/>
    </location>
</feature>
<evidence type="ECO:0000256" key="2">
    <source>
        <dbReference type="ARBA" id="ARBA00012438"/>
    </source>
</evidence>
<dbReference type="Gene3D" id="2.60.40.2380">
    <property type="match status" value="1"/>
</dbReference>
<dbReference type="InterPro" id="IPR005467">
    <property type="entry name" value="His_kinase_dom"/>
</dbReference>
<dbReference type="PROSITE" id="PS50109">
    <property type="entry name" value="HIS_KIN"/>
    <property type="match status" value="1"/>
</dbReference>
<evidence type="ECO:0000256" key="9">
    <source>
        <dbReference type="SAM" id="Phobius"/>
    </source>
</evidence>
<dbReference type="Gene3D" id="3.30.565.10">
    <property type="entry name" value="Histidine kinase-like ATPase, C-terminal domain"/>
    <property type="match status" value="1"/>
</dbReference>
<dbReference type="GO" id="GO:0005524">
    <property type="term" value="F:ATP binding"/>
    <property type="evidence" value="ECO:0007669"/>
    <property type="project" value="UniProtKB-KW"/>
</dbReference>
<evidence type="ECO:0000256" key="3">
    <source>
        <dbReference type="ARBA" id="ARBA00022553"/>
    </source>
</evidence>
<accession>A0A6S6TSE0</accession>
<keyword evidence="6 11" id="KW-0418">Kinase</keyword>
<keyword evidence="5" id="KW-0547">Nucleotide-binding</keyword>
<proteinExistence type="predicted"/>
<feature type="transmembrane region" description="Helical" evidence="9">
    <location>
        <begin position="159"/>
        <end position="180"/>
    </location>
</feature>
<dbReference type="Gene3D" id="1.10.287.130">
    <property type="match status" value="1"/>
</dbReference>